<organism evidence="1 2">
    <name type="scientific">Ophiobolus disseminans</name>
    <dbReference type="NCBI Taxonomy" id="1469910"/>
    <lineage>
        <taxon>Eukaryota</taxon>
        <taxon>Fungi</taxon>
        <taxon>Dikarya</taxon>
        <taxon>Ascomycota</taxon>
        <taxon>Pezizomycotina</taxon>
        <taxon>Dothideomycetes</taxon>
        <taxon>Pleosporomycetidae</taxon>
        <taxon>Pleosporales</taxon>
        <taxon>Pleosporineae</taxon>
        <taxon>Phaeosphaeriaceae</taxon>
        <taxon>Ophiobolus</taxon>
    </lineage>
</organism>
<gene>
    <name evidence="1" type="ORF">CC86DRAFT_433211</name>
</gene>
<keyword evidence="2" id="KW-1185">Reference proteome</keyword>
<name>A0A6A6ZEH3_9PLEO</name>
<protein>
    <recommendedName>
        <fullName evidence="3">F-box domain-containing protein</fullName>
    </recommendedName>
</protein>
<accession>A0A6A6ZEH3</accession>
<dbReference type="OrthoDB" id="3800085at2759"/>
<dbReference type="EMBL" id="MU006250">
    <property type="protein sequence ID" value="KAF2818685.1"/>
    <property type="molecule type" value="Genomic_DNA"/>
</dbReference>
<dbReference type="AlphaFoldDB" id="A0A6A6ZEH3"/>
<sequence>MPLHKLSTELDVIVVGYLDPSAIEPMTHVSKYYRELAEPRLYRHVCFAATQGRRITQFLLTLLERPDLRPQVESIELYSHSNDQPPPMSILQTHPGDPSGVSLYHRLTSQQATIRSVILTTLAHTSSTPENRTHFFLRVFDPFPYFDGALAIVVCLANKVKMVRLTLSPGHHLPTTRHMLNLDWTISHGGRPDCPLQDLELYELRNDTGRHFNFNAAISPSMRCLKLEGYRSIRQLLTPRSAPPTIRPLTHIKLIHVNLDPQILRDAIRSPWFAGLEVLWVQVIGDLSVAPNQPRPWETFDYRKLETTMAAYLPKLHTFCWVGTIIRSGQTPTPFGTFSQLEKLKTLFLDYKLFLANGVLYELPSKAYLEGFFPKGLSDFDLCGLNWVLVRYIHSRFLGGIENRENKLYEFAQFVSRLPVKRITIVVNMYDWPHDKMSCGPFAIQDAALDTLRKIADMLHPLDTTLSVVYLIGLGDTLRPLVAPGFTAEEIFYDKYLIELKARGIEFNTDVNGIPTII</sequence>
<dbReference type="Proteomes" id="UP000799424">
    <property type="component" value="Unassembled WGS sequence"/>
</dbReference>
<evidence type="ECO:0000313" key="2">
    <source>
        <dbReference type="Proteomes" id="UP000799424"/>
    </source>
</evidence>
<evidence type="ECO:0008006" key="3">
    <source>
        <dbReference type="Google" id="ProtNLM"/>
    </source>
</evidence>
<evidence type="ECO:0000313" key="1">
    <source>
        <dbReference type="EMBL" id="KAF2818685.1"/>
    </source>
</evidence>
<proteinExistence type="predicted"/>
<reference evidence="1" key="1">
    <citation type="journal article" date="2020" name="Stud. Mycol.">
        <title>101 Dothideomycetes genomes: a test case for predicting lifestyles and emergence of pathogens.</title>
        <authorList>
            <person name="Haridas S."/>
            <person name="Albert R."/>
            <person name="Binder M."/>
            <person name="Bloem J."/>
            <person name="Labutti K."/>
            <person name="Salamov A."/>
            <person name="Andreopoulos B."/>
            <person name="Baker S."/>
            <person name="Barry K."/>
            <person name="Bills G."/>
            <person name="Bluhm B."/>
            <person name="Cannon C."/>
            <person name="Castanera R."/>
            <person name="Culley D."/>
            <person name="Daum C."/>
            <person name="Ezra D."/>
            <person name="Gonzalez J."/>
            <person name="Henrissat B."/>
            <person name="Kuo A."/>
            <person name="Liang C."/>
            <person name="Lipzen A."/>
            <person name="Lutzoni F."/>
            <person name="Magnuson J."/>
            <person name="Mondo S."/>
            <person name="Nolan M."/>
            <person name="Ohm R."/>
            <person name="Pangilinan J."/>
            <person name="Park H.-J."/>
            <person name="Ramirez L."/>
            <person name="Alfaro M."/>
            <person name="Sun H."/>
            <person name="Tritt A."/>
            <person name="Yoshinaga Y."/>
            <person name="Zwiers L.-H."/>
            <person name="Turgeon B."/>
            <person name="Goodwin S."/>
            <person name="Spatafora J."/>
            <person name="Crous P."/>
            <person name="Grigoriev I."/>
        </authorList>
    </citation>
    <scope>NUCLEOTIDE SEQUENCE</scope>
    <source>
        <strain evidence="1">CBS 113818</strain>
    </source>
</reference>